<dbReference type="Gene3D" id="3.40.50.300">
    <property type="entry name" value="P-loop containing nucleotide triphosphate hydrolases"/>
    <property type="match status" value="1"/>
</dbReference>
<dbReference type="AlphaFoldDB" id="E1R039"/>
<protein>
    <submittedName>
        <fullName evidence="3">Mg chelatase, subunit ChlI</fullName>
    </submittedName>
</protein>
<dbReference type="Pfam" id="PF01078">
    <property type="entry name" value="Mg_chelatase"/>
    <property type="match status" value="1"/>
</dbReference>
<dbReference type="CDD" id="cd00009">
    <property type="entry name" value="AAA"/>
    <property type="match status" value="1"/>
</dbReference>
<dbReference type="SMART" id="SM00382">
    <property type="entry name" value="AAA"/>
    <property type="match status" value="1"/>
</dbReference>
<evidence type="ECO:0000256" key="1">
    <source>
        <dbReference type="ARBA" id="ARBA00006354"/>
    </source>
</evidence>
<reference evidence="3 4" key="1">
    <citation type="journal article" date="2010" name="Stand. Genomic Sci.">
        <title>Complete genome sequence of Olsenella uli type strain (VPI D76D-27C).</title>
        <authorList>
            <person name="Goker M."/>
            <person name="Held B."/>
            <person name="Lucas S."/>
            <person name="Nolan M."/>
            <person name="Yasawong M."/>
            <person name="Glavina Del Rio T."/>
            <person name="Tice H."/>
            <person name="Cheng J.F."/>
            <person name="Bruce D."/>
            <person name="Detter J.C."/>
            <person name="Tapia R."/>
            <person name="Han C."/>
            <person name="Goodwin L."/>
            <person name="Pitluck S."/>
            <person name="Liolios K."/>
            <person name="Ivanova N."/>
            <person name="Mavromatis K."/>
            <person name="Mikhailova N."/>
            <person name="Pati A."/>
            <person name="Chen A."/>
            <person name="Palaniappan K."/>
            <person name="Land M."/>
            <person name="Hauser L."/>
            <person name="Chang Y.J."/>
            <person name="Jeffries C.D."/>
            <person name="Rohde M."/>
            <person name="Sikorski J."/>
            <person name="Pukall R."/>
            <person name="Woyke T."/>
            <person name="Bristow J."/>
            <person name="Eisen J.A."/>
            <person name="Markowitz V."/>
            <person name="Hugenholtz P."/>
            <person name="Kyrpides N.C."/>
            <person name="Klenk H.P."/>
            <person name="Lapidus A."/>
        </authorList>
    </citation>
    <scope>NUCLEOTIDE SEQUENCE [LARGE SCALE GENOMIC DNA]</scope>
    <source>
        <strain evidence="4">ATCC 49627 / DSM 7084 / CIP 109912 / JCM 12494 / NCIMB 702895 / VPI D76D-27C</strain>
    </source>
</reference>
<dbReference type="GeneID" id="78512308"/>
<dbReference type="eggNOG" id="COG0606">
    <property type="taxonomic scope" value="Bacteria"/>
</dbReference>
<keyword evidence="4" id="KW-1185">Reference proteome</keyword>
<dbReference type="GO" id="GO:0005524">
    <property type="term" value="F:ATP binding"/>
    <property type="evidence" value="ECO:0007669"/>
    <property type="project" value="InterPro"/>
</dbReference>
<dbReference type="STRING" id="633147.Olsu_0891"/>
<dbReference type="InterPro" id="IPR003593">
    <property type="entry name" value="AAA+_ATPase"/>
</dbReference>
<gene>
    <name evidence="3" type="ordered locus">Olsu_0891</name>
</gene>
<evidence type="ECO:0000313" key="4">
    <source>
        <dbReference type="Proteomes" id="UP000000333"/>
    </source>
</evidence>
<dbReference type="PANTHER" id="PTHR32039">
    <property type="entry name" value="MAGNESIUM-CHELATASE SUBUNIT CHLI"/>
    <property type="match status" value="1"/>
</dbReference>
<dbReference type="NCBIfam" id="TIGR00368">
    <property type="entry name" value="YifB family Mg chelatase-like AAA ATPase"/>
    <property type="match status" value="1"/>
</dbReference>
<name>E1R039_OLSUV</name>
<dbReference type="Gene3D" id="3.30.230.10">
    <property type="match status" value="1"/>
</dbReference>
<dbReference type="PATRIC" id="fig|633147.7.peg.658"/>
<sequence>MGASVAVQTAILHGMEALPVRVEVSTSAGIPGITMVGLPDSAVLESRSRIRCAIRNSALRMPREHITVNFAPGELRKSGTGLDLPVAVSILCSSGQMPLTGLDSCLFVGELALEGDIRPTRGMLAYQRLAESMGLALVCSPESGCLGSYERCLGVAALGEIARGVPWVTRHCRRPSPADDHSCEHAPATLDFADVVDQESAKRAIAIAVAGGHGLLMVGPPGSGKTMLARRIPRIMPPLSPAEKDEALLVASVAGRDATELQLGNRPFRSPHHSISLAGMIGGGRPVLPGEVTLAHRGVLFLDELPEFACNVLQSLRQPLEERCVRLIRAEGAFAFPCDFLFVAAANPCPCGYLGDPVRPCSCSETRVAQYQSRIGGPLMDRIDVRVDVARPDASKVIGGREGLSTEDMTRMVLRARERQEGRGDAGALNSRLPLSQISLEADARSVLERMSARLALGGRSIVRVARVARTIADLEGSDRVRRGHVVEACMYRDRSGV</sequence>
<dbReference type="InterPro" id="IPR014721">
    <property type="entry name" value="Ribsml_uS5_D2-typ_fold_subgr"/>
</dbReference>
<dbReference type="EMBL" id="CP002106">
    <property type="protein sequence ID" value="ADK68003.1"/>
    <property type="molecule type" value="Genomic_DNA"/>
</dbReference>
<dbReference type="KEGG" id="ols:Olsu_0891"/>
<feature type="domain" description="AAA+ ATPase" evidence="2">
    <location>
        <begin position="211"/>
        <end position="393"/>
    </location>
</feature>
<dbReference type="InterPro" id="IPR027417">
    <property type="entry name" value="P-loop_NTPase"/>
</dbReference>
<dbReference type="Pfam" id="PF13541">
    <property type="entry name" value="ChlI"/>
    <property type="match status" value="1"/>
</dbReference>
<dbReference type="InterPro" id="IPR020568">
    <property type="entry name" value="Ribosomal_Su5_D2-typ_SF"/>
</dbReference>
<dbReference type="OrthoDB" id="9813147at2"/>
<dbReference type="InterPro" id="IPR045006">
    <property type="entry name" value="CHLI-like"/>
</dbReference>
<dbReference type="Proteomes" id="UP000000333">
    <property type="component" value="Chromosome"/>
</dbReference>
<dbReference type="Pfam" id="PF13335">
    <property type="entry name" value="Mg_chelatase_C"/>
    <property type="match status" value="1"/>
</dbReference>
<dbReference type="InterPro" id="IPR004482">
    <property type="entry name" value="Mg_chelat-rel"/>
</dbReference>
<accession>E1R039</accession>
<dbReference type="HOGENOM" id="CLU_026145_1_0_11"/>
<proteinExistence type="inferred from homology"/>
<dbReference type="RefSeq" id="WP_013251755.1">
    <property type="nucleotide sequence ID" value="NC_014363.1"/>
</dbReference>
<organism evidence="3 4">
    <name type="scientific">Olsenella uli (strain ATCC 49627 / DSM 7084 / CCUG 31166 / CIP 109912 / JCM 12494 / LMG 11480 / NCIMB 702895 / VPI D76D-27C)</name>
    <name type="common">Lactobacillus uli</name>
    <dbReference type="NCBI Taxonomy" id="633147"/>
    <lineage>
        <taxon>Bacteria</taxon>
        <taxon>Bacillati</taxon>
        <taxon>Actinomycetota</taxon>
        <taxon>Coriobacteriia</taxon>
        <taxon>Coriobacteriales</taxon>
        <taxon>Atopobiaceae</taxon>
        <taxon>Olsenella</taxon>
    </lineage>
</organism>
<dbReference type="InterPro" id="IPR000523">
    <property type="entry name" value="Mg_chelatse_chII-like_cat_dom"/>
</dbReference>
<dbReference type="PANTHER" id="PTHR32039:SF7">
    <property type="entry name" value="COMPETENCE PROTEIN COMM"/>
    <property type="match status" value="1"/>
</dbReference>
<evidence type="ECO:0000259" key="2">
    <source>
        <dbReference type="SMART" id="SM00382"/>
    </source>
</evidence>
<comment type="similarity">
    <text evidence="1">Belongs to the Mg-chelatase subunits D/I family. ComM subfamily.</text>
</comment>
<dbReference type="SUPFAM" id="SSF54211">
    <property type="entry name" value="Ribosomal protein S5 domain 2-like"/>
    <property type="match status" value="1"/>
</dbReference>
<dbReference type="InterPro" id="IPR025158">
    <property type="entry name" value="Mg_chelat-rel_C"/>
</dbReference>
<dbReference type="SUPFAM" id="SSF52540">
    <property type="entry name" value="P-loop containing nucleoside triphosphate hydrolases"/>
    <property type="match status" value="1"/>
</dbReference>
<evidence type="ECO:0000313" key="3">
    <source>
        <dbReference type="EMBL" id="ADK68003.1"/>
    </source>
</evidence>